<comment type="similarity">
    <text evidence="1">Belongs to the short-chain dehydrogenases/reductases (SDR) family.</text>
</comment>
<feature type="domain" description="Ketoreductase" evidence="3">
    <location>
        <begin position="7"/>
        <end position="188"/>
    </location>
</feature>
<evidence type="ECO:0000256" key="2">
    <source>
        <dbReference type="ARBA" id="ARBA00023002"/>
    </source>
</evidence>
<dbReference type="InterPro" id="IPR002347">
    <property type="entry name" value="SDR_fam"/>
</dbReference>
<dbReference type="STRING" id="37360.A0A0G4J740"/>
<dbReference type="OrthoDB" id="3592703at2759"/>
<dbReference type="SUPFAM" id="SSF51735">
    <property type="entry name" value="NAD(P)-binding Rossmann-fold domains"/>
    <property type="match status" value="1"/>
</dbReference>
<organism evidence="4 5">
    <name type="scientific">Plasmodiophora brassicae</name>
    <name type="common">Clubroot disease agent</name>
    <dbReference type="NCBI Taxonomy" id="37360"/>
    <lineage>
        <taxon>Eukaryota</taxon>
        <taxon>Sar</taxon>
        <taxon>Rhizaria</taxon>
        <taxon>Endomyxa</taxon>
        <taxon>Phytomyxea</taxon>
        <taxon>Plasmodiophorida</taxon>
        <taxon>Plasmodiophoridae</taxon>
        <taxon>Plasmodiophora</taxon>
    </lineage>
</organism>
<dbReference type="PANTHER" id="PTHR45024:SF2">
    <property type="entry name" value="SCP2 DOMAIN-CONTAINING PROTEIN"/>
    <property type="match status" value="1"/>
</dbReference>
<dbReference type="Proteomes" id="UP000039324">
    <property type="component" value="Unassembled WGS sequence"/>
</dbReference>
<protein>
    <recommendedName>
        <fullName evidence="3">Ketoreductase domain-containing protein</fullName>
    </recommendedName>
</protein>
<reference evidence="4 5" key="1">
    <citation type="submission" date="2015-02" db="EMBL/GenBank/DDBJ databases">
        <authorList>
            <person name="Chooi Y.-H."/>
        </authorList>
    </citation>
    <scope>NUCLEOTIDE SEQUENCE [LARGE SCALE GENOMIC DNA]</scope>
    <source>
        <strain evidence="4">E3</strain>
    </source>
</reference>
<sequence length="406" mass="43085">MLRFDGRTAIVTGGGGALGRSYARMLARRGANVVVNDINAALADETVALIKQEGAGNAVANYDPVGSDGARVVRMAVEKFGRIDIVICNAGSLKDSTFHKMSTEDWEVMNDVHVRGAFHVVRAAWPLMREQRYGRVILTSSSVGLFGNFGAANYGAAKMALLGLANTLSIEGAKHGVHVNTITPLAHSPLSQGVIPATLLNILNCEYVAPVVAYLCHESCTETGGLFEIGAGCTSRLRWQRSRGMQLAMPHEASSVEHVAQHWAGVNDFSSGTTFPTSAAEVVEHISARAVLLTDQVSPASTSFDGFKSREVVERLQTAIETQGQGAGTDGRSASFVIDSKGPTPKLHTDPAIVSGIRPDREYELADTDFQTLMTKMDGGVLRDSMSTTVTTALTLGSAVCGMAML</sequence>
<dbReference type="PRINTS" id="PR00081">
    <property type="entry name" value="GDHRDH"/>
</dbReference>
<dbReference type="PROSITE" id="PS00061">
    <property type="entry name" value="ADH_SHORT"/>
    <property type="match status" value="1"/>
</dbReference>
<keyword evidence="5" id="KW-1185">Reference proteome</keyword>
<keyword evidence="2" id="KW-0560">Oxidoreductase</keyword>
<gene>
    <name evidence="4" type="ORF">PBRA_002914</name>
</gene>
<proteinExistence type="inferred from homology"/>
<evidence type="ECO:0000313" key="4">
    <source>
        <dbReference type="EMBL" id="CEP03154.1"/>
    </source>
</evidence>
<dbReference type="InterPro" id="IPR036291">
    <property type="entry name" value="NAD(P)-bd_dom_sf"/>
</dbReference>
<dbReference type="Gene3D" id="3.40.50.720">
    <property type="entry name" value="NAD(P)-binding Rossmann-like Domain"/>
    <property type="match status" value="1"/>
</dbReference>
<evidence type="ECO:0000313" key="5">
    <source>
        <dbReference type="Proteomes" id="UP000039324"/>
    </source>
</evidence>
<dbReference type="InterPro" id="IPR020904">
    <property type="entry name" value="Sc_DH/Rdtase_CS"/>
</dbReference>
<evidence type="ECO:0000259" key="3">
    <source>
        <dbReference type="SMART" id="SM00822"/>
    </source>
</evidence>
<dbReference type="Gene3D" id="1.10.287.4290">
    <property type="match status" value="1"/>
</dbReference>
<dbReference type="OMA" id="VCANAIC"/>
<accession>A0A0G4J740</accession>
<dbReference type="EMBL" id="CDSF01000144">
    <property type="protein sequence ID" value="CEP03154.1"/>
    <property type="molecule type" value="Genomic_DNA"/>
</dbReference>
<dbReference type="PANTHER" id="PTHR45024">
    <property type="entry name" value="DEHYDROGENASES, SHORT CHAIN"/>
    <property type="match status" value="1"/>
</dbReference>
<dbReference type="GO" id="GO:0016491">
    <property type="term" value="F:oxidoreductase activity"/>
    <property type="evidence" value="ECO:0007669"/>
    <property type="project" value="UniProtKB-KW"/>
</dbReference>
<dbReference type="InterPro" id="IPR051687">
    <property type="entry name" value="Peroxisomal_Beta-Oxidation"/>
</dbReference>
<dbReference type="SMART" id="SM00822">
    <property type="entry name" value="PKS_KR"/>
    <property type="match status" value="1"/>
</dbReference>
<dbReference type="InterPro" id="IPR057326">
    <property type="entry name" value="KR_dom"/>
</dbReference>
<dbReference type="Pfam" id="PF00106">
    <property type="entry name" value="adh_short"/>
    <property type="match status" value="1"/>
</dbReference>
<dbReference type="AlphaFoldDB" id="A0A0G4J740"/>
<evidence type="ECO:0000256" key="1">
    <source>
        <dbReference type="ARBA" id="ARBA00006484"/>
    </source>
</evidence>
<name>A0A0G4J740_PLABS</name>